<dbReference type="AlphaFoldDB" id="A0A899FN89"/>
<dbReference type="InterPro" id="IPR019310">
    <property type="entry name" value="Efg1"/>
</dbReference>
<dbReference type="GO" id="GO:0030688">
    <property type="term" value="C:preribosome, small subunit precursor"/>
    <property type="evidence" value="ECO:0007669"/>
    <property type="project" value="TreeGrafter"/>
</dbReference>
<dbReference type="OrthoDB" id="47732at2759"/>
<evidence type="ECO:0000256" key="3">
    <source>
        <dbReference type="ARBA" id="ARBA00018689"/>
    </source>
</evidence>
<organism evidence="10 11">
    <name type="scientific">Pneumocystis wakefieldiae</name>
    <dbReference type="NCBI Taxonomy" id="38082"/>
    <lineage>
        <taxon>Eukaryota</taxon>
        <taxon>Fungi</taxon>
        <taxon>Dikarya</taxon>
        <taxon>Ascomycota</taxon>
        <taxon>Taphrinomycotina</taxon>
        <taxon>Pneumocystomycetes</taxon>
        <taxon>Pneumocystaceae</taxon>
        <taxon>Pneumocystis</taxon>
    </lineage>
</organism>
<protein>
    <recommendedName>
        <fullName evidence="3">rRNA-processing protein EFG1</fullName>
    </recommendedName>
    <alternativeName>
        <fullName evidence="4">rRNA-processing protein efg1</fullName>
    </alternativeName>
</protein>
<feature type="coiled-coil region" evidence="8">
    <location>
        <begin position="98"/>
        <end position="125"/>
    </location>
</feature>
<dbReference type="GO" id="GO:0005730">
    <property type="term" value="C:nucleolus"/>
    <property type="evidence" value="ECO:0007669"/>
    <property type="project" value="UniProtKB-SubCell"/>
</dbReference>
<evidence type="ECO:0000256" key="7">
    <source>
        <dbReference type="ARBA" id="ARBA00023242"/>
    </source>
</evidence>
<evidence type="ECO:0000256" key="2">
    <source>
        <dbReference type="ARBA" id="ARBA00006916"/>
    </source>
</evidence>
<dbReference type="EMBL" id="CP054537">
    <property type="protein sequence ID" value="QSL65450.1"/>
    <property type="molecule type" value="Genomic_DNA"/>
</dbReference>
<dbReference type="Pfam" id="PF10153">
    <property type="entry name" value="Efg1"/>
    <property type="match status" value="1"/>
</dbReference>
<feature type="compositionally biased region" description="Basic residues" evidence="9">
    <location>
        <begin position="7"/>
        <end position="21"/>
    </location>
</feature>
<evidence type="ECO:0000256" key="4">
    <source>
        <dbReference type="ARBA" id="ARBA00019827"/>
    </source>
</evidence>
<evidence type="ECO:0000313" key="10">
    <source>
        <dbReference type="EMBL" id="QSL65450.1"/>
    </source>
</evidence>
<keyword evidence="5" id="KW-0698">rRNA processing</keyword>
<dbReference type="PANTHER" id="PTHR33911">
    <property type="entry name" value="RRNA-PROCESSING PROTEIN EFG1"/>
    <property type="match status" value="1"/>
</dbReference>
<comment type="subcellular location">
    <subcellularLocation>
        <location evidence="1">Nucleus</location>
        <location evidence="1">Nucleolus</location>
    </subcellularLocation>
</comment>
<feature type="region of interest" description="Disordered" evidence="9">
    <location>
        <begin position="1"/>
        <end position="29"/>
    </location>
</feature>
<evidence type="ECO:0000256" key="1">
    <source>
        <dbReference type="ARBA" id="ARBA00004604"/>
    </source>
</evidence>
<comment type="similarity">
    <text evidence="2">Belongs to the EFG1 family.</text>
</comment>
<accession>A0A899FN89</accession>
<gene>
    <name evidence="10" type="ORF">MERGE_002761</name>
</gene>
<dbReference type="GO" id="GO:0000462">
    <property type="term" value="P:maturation of SSU-rRNA from tricistronic rRNA transcript (SSU-rRNA, 5.8S rRNA, LSU-rRNA)"/>
    <property type="evidence" value="ECO:0007669"/>
    <property type="project" value="TreeGrafter"/>
</dbReference>
<dbReference type="InterPro" id="IPR050786">
    <property type="entry name" value="EFG1_rRNA-proc"/>
</dbReference>
<evidence type="ECO:0000256" key="9">
    <source>
        <dbReference type="SAM" id="MobiDB-lite"/>
    </source>
</evidence>
<sequence>MVQKNVRFIKKKKKETNKRHERPSFENPEIRGTSCLKKKIRDLERLVRRGSIPPDAQLDVERELQSLYFDFKTAKELKKKHALQEKYKMVKFFGMKEKKKAIRYLKQAQKQLMEANDEDEKKRLQNIIHQRQVDLNYIIEFPCLKKYISLYKPPSENSSTEQERIMIWKDIEKKMELRKNIN</sequence>
<keyword evidence="11" id="KW-1185">Reference proteome</keyword>
<evidence type="ECO:0000256" key="6">
    <source>
        <dbReference type="ARBA" id="ARBA00023054"/>
    </source>
</evidence>
<name>A0A899FN89_9ASCO</name>
<reference evidence="10" key="1">
    <citation type="submission" date="2020-06" db="EMBL/GenBank/DDBJ databases">
        <title>Genomes of multiple members of Pneumocystis genus reveal paths to human pathogen Pneumocystis jirovecii.</title>
        <authorList>
            <person name="Cisse O.H."/>
            <person name="Ma L."/>
            <person name="Dekker J."/>
            <person name="Khil P."/>
            <person name="Jo J."/>
            <person name="Brenchley J."/>
            <person name="Blair R."/>
            <person name="Pahar B."/>
            <person name="Chabe M."/>
            <person name="Van Rompay K.A."/>
            <person name="Keesler R."/>
            <person name="Sukura A."/>
            <person name="Hirsch V."/>
            <person name="Kutty G."/>
            <person name="Liu Y."/>
            <person name="Peng L."/>
            <person name="Chen J."/>
            <person name="Song J."/>
            <person name="Weissenbacher-Lang C."/>
            <person name="Xu J."/>
            <person name="Upham N.S."/>
            <person name="Stajich J.E."/>
            <person name="Cuomo C.A."/>
            <person name="Cushion M.T."/>
            <person name="Kovacs J.A."/>
        </authorList>
    </citation>
    <scope>NUCLEOTIDE SEQUENCE</scope>
    <source>
        <strain evidence="10">2A</strain>
    </source>
</reference>
<keyword evidence="7" id="KW-0539">Nucleus</keyword>
<dbReference type="PANTHER" id="PTHR33911:SF1">
    <property type="entry name" value="RRNA-PROCESSING PROTEIN EFG1"/>
    <property type="match status" value="1"/>
</dbReference>
<keyword evidence="6 8" id="KW-0175">Coiled coil</keyword>
<evidence type="ECO:0000256" key="5">
    <source>
        <dbReference type="ARBA" id="ARBA00022552"/>
    </source>
</evidence>
<dbReference type="Proteomes" id="UP000663699">
    <property type="component" value="Chromosome 6"/>
</dbReference>
<evidence type="ECO:0000256" key="8">
    <source>
        <dbReference type="SAM" id="Coils"/>
    </source>
</evidence>
<evidence type="ECO:0000313" key="11">
    <source>
        <dbReference type="Proteomes" id="UP000663699"/>
    </source>
</evidence>
<proteinExistence type="inferred from homology"/>